<dbReference type="InterPro" id="IPR004513">
    <property type="entry name" value="FtsX"/>
</dbReference>
<dbReference type="PANTHER" id="PTHR47755:SF1">
    <property type="entry name" value="CELL DIVISION PROTEIN FTSX"/>
    <property type="match status" value="1"/>
</dbReference>
<evidence type="ECO:0000256" key="10">
    <source>
        <dbReference type="ARBA" id="ARBA00023136"/>
    </source>
</evidence>
<dbReference type="InterPro" id="IPR003838">
    <property type="entry name" value="ABC3_permease_C"/>
</dbReference>
<feature type="transmembrane region" description="Helical" evidence="13">
    <location>
        <begin position="21"/>
        <end position="41"/>
    </location>
</feature>
<keyword evidence="10 12" id="KW-0472">Membrane</keyword>
<keyword evidence="9 13" id="KW-1133">Transmembrane helix</keyword>
<keyword evidence="8 13" id="KW-0812">Transmembrane</keyword>
<dbReference type="GO" id="GO:0051301">
    <property type="term" value="P:cell division"/>
    <property type="evidence" value="ECO:0007669"/>
    <property type="project" value="UniProtKB-KW"/>
</dbReference>
<feature type="domain" description="FtsX extracellular" evidence="15">
    <location>
        <begin position="60"/>
        <end position="160"/>
    </location>
</feature>
<keyword evidence="17" id="KW-1185">Reference proteome</keyword>
<evidence type="ECO:0000259" key="14">
    <source>
        <dbReference type="Pfam" id="PF02687"/>
    </source>
</evidence>
<name>A0A075JG89_9MICO</name>
<dbReference type="EMBL" id="CP008889">
    <property type="protein sequence ID" value="AIF41226.1"/>
    <property type="molecule type" value="Genomic_DNA"/>
</dbReference>
<feature type="domain" description="ABC3 transporter permease C-terminal" evidence="14">
    <location>
        <begin position="183"/>
        <end position="302"/>
    </location>
</feature>
<protein>
    <recommendedName>
        <fullName evidence="5 12">Cell division protein FtsX</fullName>
    </recommendedName>
</protein>
<comment type="subcellular location">
    <subcellularLocation>
        <location evidence="2">Cell membrane</location>
        <topology evidence="2">Multi-pass membrane protein</topology>
    </subcellularLocation>
</comment>
<evidence type="ECO:0000313" key="16">
    <source>
        <dbReference type="EMBL" id="AIF41226.1"/>
    </source>
</evidence>
<reference evidence="16 17" key="1">
    <citation type="submission" date="2014-07" db="EMBL/GenBank/DDBJ databases">
        <title>Genome Sequencing of Dermacoccus nishinomiyaensis.</title>
        <authorList>
            <person name="Hong K.W."/>
            <person name="Chan K.G."/>
        </authorList>
    </citation>
    <scope>NUCLEOTIDE SEQUENCE [LARGE SCALE GENOMIC DNA]</scope>
    <source>
        <strain evidence="16 17">M25</strain>
    </source>
</reference>
<gene>
    <name evidence="16" type="ORF">HX89_10015</name>
</gene>
<dbReference type="GO" id="GO:0005886">
    <property type="term" value="C:plasma membrane"/>
    <property type="evidence" value="ECO:0007669"/>
    <property type="project" value="UniProtKB-SubCell"/>
</dbReference>
<dbReference type="NCBIfam" id="NF038346">
    <property type="entry name" value="FtsX_actino"/>
    <property type="match status" value="1"/>
</dbReference>
<evidence type="ECO:0000256" key="11">
    <source>
        <dbReference type="ARBA" id="ARBA00023306"/>
    </source>
</evidence>
<comment type="function">
    <text evidence="1">Part of the ABC transporter FtsEX involved in cellular division.</text>
</comment>
<evidence type="ECO:0000256" key="7">
    <source>
        <dbReference type="ARBA" id="ARBA00022618"/>
    </source>
</evidence>
<dbReference type="PANTHER" id="PTHR47755">
    <property type="entry name" value="CELL DIVISION PROTEIN FTSX"/>
    <property type="match status" value="1"/>
</dbReference>
<evidence type="ECO:0000256" key="3">
    <source>
        <dbReference type="ARBA" id="ARBA00007379"/>
    </source>
</evidence>
<dbReference type="Pfam" id="PF18075">
    <property type="entry name" value="FtsX_ECD"/>
    <property type="match status" value="1"/>
</dbReference>
<evidence type="ECO:0000256" key="1">
    <source>
        <dbReference type="ARBA" id="ARBA00003552"/>
    </source>
</evidence>
<dbReference type="eggNOG" id="COG2177">
    <property type="taxonomic scope" value="Bacteria"/>
</dbReference>
<sequence>MNLRFLASEVGQGVRRNTSMIASVVLVSMVSMIFVGAGLLAQRQVDVAKGDWYDKVHAFVFLCTDSDTGVASCAGGEASAAQTETVRSNLTNLAPLVTKVDFKTSEQAVAMFREQYHDSPYVSSVDASSMPAFFEVRLDDPRRFDEIASGFTGMQGVAHVSNLHEVLAPFFSFLTMLGVGSAIIATLMVVCCVLLMVTTIRQVAFTRRRQVGIMRLVGASSATIYLPFVAEVLLASLVGATLASAMLWAMVHFGVSSLAGSGGGFVNLVGDGDVLAVVPWLYLGVLLLAVVTSWLTLRRYLKV</sequence>
<dbReference type="RefSeq" id="WP_038568891.1">
    <property type="nucleotide sequence ID" value="NZ_CP008889.1"/>
</dbReference>
<feature type="transmembrane region" description="Helical" evidence="13">
    <location>
        <begin position="170"/>
        <end position="203"/>
    </location>
</feature>
<dbReference type="OrthoDB" id="9812531at2"/>
<dbReference type="KEGG" id="dni:HX89_10015"/>
<dbReference type="Proteomes" id="UP000027986">
    <property type="component" value="Chromosome"/>
</dbReference>
<keyword evidence="6 12" id="KW-1003">Cell membrane</keyword>
<evidence type="ECO:0000256" key="6">
    <source>
        <dbReference type="ARBA" id="ARBA00022475"/>
    </source>
</evidence>
<comment type="subunit">
    <text evidence="4">Forms a membrane-associated complex with FtsE.</text>
</comment>
<evidence type="ECO:0000256" key="2">
    <source>
        <dbReference type="ARBA" id="ARBA00004651"/>
    </source>
</evidence>
<dbReference type="InterPro" id="IPR040690">
    <property type="entry name" value="FtsX_ECD"/>
</dbReference>
<evidence type="ECO:0000256" key="13">
    <source>
        <dbReference type="SAM" id="Phobius"/>
    </source>
</evidence>
<dbReference type="InterPro" id="IPR047929">
    <property type="entry name" value="FtsX_actino"/>
</dbReference>
<feature type="transmembrane region" description="Helical" evidence="13">
    <location>
        <begin position="224"/>
        <end position="254"/>
    </location>
</feature>
<evidence type="ECO:0000256" key="5">
    <source>
        <dbReference type="ARBA" id="ARBA00021907"/>
    </source>
</evidence>
<evidence type="ECO:0000256" key="8">
    <source>
        <dbReference type="ARBA" id="ARBA00022692"/>
    </source>
</evidence>
<keyword evidence="7 12" id="KW-0132">Cell division</keyword>
<evidence type="ECO:0000256" key="9">
    <source>
        <dbReference type="ARBA" id="ARBA00022989"/>
    </source>
</evidence>
<keyword evidence="11 12" id="KW-0131">Cell cycle</keyword>
<evidence type="ECO:0000313" key="17">
    <source>
        <dbReference type="Proteomes" id="UP000027986"/>
    </source>
</evidence>
<proteinExistence type="inferred from homology"/>
<dbReference type="HOGENOM" id="CLU_073546_1_0_11"/>
<evidence type="ECO:0000259" key="15">
    <source>
        <dbReference type="Pfam" id="PF18075"/>
    </source>
</evidence>
<evidence type="ECO:0000256" key="4">
    <source>
        <dbReference type="ARBA" id="ARBA00011160"/>
    </source>
</evidence>
<comment type="similarity">
    <text evidence="3 12">Belongs to the ABC-4 integral membrane protein family. FtsX subfamily.</text>
</comment>
<dbReference type="GeneID" id="41841461"/>
<dbReference type="Gene3D" id="3.30.70.3040">
    <property type="match status" value="1"/>
</dbReference>
<feature type="transmembrane region" description="Helical" evidence="13">
    <location>
        <begin position="274"/>
        <end position="297"/>
    </location>
</feature>
<organism evidence="16 17">
    <name type="scientific">Dermacoccus nishinomiyaensis</name>
    <dbReference type="NCBI Taxonomy" id="1274"/>
    <lineage>
        <taxon>Bacteria</taxon>
        <taxon>Bacillati</taxon>
        <taxon>Actinomycetota</taxon>
        <taxon>Actinomycetes</taxon>
        <taxon>Micrococcales</taxon>
        <taxon>Dermacoccaceae</taxon>
        <taxon>Dermacoccus</taxon>
    </lineage>
</organism>
<dbReference type="PIRSF" id="PIRSF003097">
    <property type="entry name" value="FtsX"/>
    <property type="match status" value="1"/>
</dbReference>
<accession>A0A075JG89</accession>
<evidence type="ECO:0000256" key="12">
    <source>
        <dbReference type="PIRNR" id="PIRNR003097"/>
    </source>
</evidence>
<dbReference type="Pfam" id="PF02687">
    <property type="entry name" value="FtsX"/>
    <property type="match status" value="1"/>
</dbReference>
<dbReference type="AlphaFoldDB" id="A0A075JG89"/>